<dbReference type="RefSeq" id="WP_131271777.1">
    <property type="nucleotide sequence ID" value="NZ_SJOA01000018.1"/>
</dbReference>
<evidence type="ECO:0000313" key="4">
    <source>
        <dbReference type="Proteomes" id="UP000291380"/>
    </source>
</evidence>
<evidence type="ECO:0000313" key="3">
    <source>
        <dbReference type="EMBL" id="TCB57425.1"/>
    </source>
</evidence>
<comment type="caution">
    <text evidence="3">The sequence shown here is derived from an EMBL/GenBank/DDBJ whole genome shotgun (WGS) entry which is preliminary data.</text>
</comment>
<reference evidence="3 4" key="1">
    <citation type="submission" date="2019-02" db="EMBL/GenBank/DDBJ databases">
        <title>High diversity of culturable Acinetobacter species in natural soil and water ecosystems.</title>
        <authorList>
            <person name="Radolfova-Krizova L."/>
            <person name="Nemec A."/>
        </authorList>
    </citation>
    <scope>NUCLEOTIDE SEQUENCE [LARGE SCALE GENOMIC DNA]</scope>
    <source>
        <strain evidence="3 4">ANC 4281</strain>
    </source>
</reference>
<dbReference type="OrthoDB" id="6710329at2"/>
<keyword evidence="2" id="KW-0732">Signal</keyword>
<feature type="signal peptide" evidence="2">
    <location>
        <begin position="1"/>
        <end position="23"/>
    </location>
</feature>
<organism evidence="3 4">
    <name type="scientific">Acinetobacter terrae</name>
    <dbReference type="NCBI Taxonomy" id="2731247"/>
    <lineage>
        <taxon>Bacteria</taxon>
        <taxon>Pseudomonadati</taxon>
        <taxon>Pseudomonadota</taxon>
        <taxon>Gammaproteobacteria</taxon>
        <taxon>Moraxellales</taxon>
        <taxon>Moraxellaceae</taxon>
        <taxon>Acinetobacter</taxon>
        <taxon>Acinetobacter Taxon 24</taxon>
    </lineage>
</organism>
<dbReference type="AlphaFoldDB" id="A0A4R0EL92"/>
<evidence type="ECO:0000256" key="1">
    <source>
        <dbReference type="SAM" id="MobiDB-lite"/>
    </source>
</evidence>
<proteinExistence type="predicted"/>
<sequence>MKKLQLKQLGLPVLLCSSVFLTACDNSKNTATQNDKIQPEDKVMQELITEPVKAFEKTPDDQHDIVLLTDFDTRFTQMSDDMEDELTKMHEEGTLTDEFAHNRKRDNIRSALNMLKELDLKTQQGRYIQGLIAEYWQTQAKLYDENIDNKTEEMKNSGDRVKGLANFLHAQDQLEHWQSQYPEMSKTDTLKTEATKSEITKYEP</sequence>
<evidence type="ECO:0000256" key="2">
    <source>
        <dbReference type="SAM" id="SignalP"/>
    </source>
</evidence>
<dbReference type="EMBL" id="SJOA01000018">
    <property type="protein sequence ID" value="TCB57425.1"/>
    <property type="molecule type" value="Genomic_DNA"/>
</dbReference>
<dbReference type="PROSITE" id="PS51257">
    <property type="entry name" value="PROKAR_LIPOPROTEIN"/>
    <property type="match status" value="1"/>
</dbReference>
<feature type="chain" id="PRO_5021027662" evidence="2">
    <location>
        <begin position="24"/>
        <end position="204"/>
    </location>
</feature>
<protein>
    <submittedName>
        <fullName evidence="3">Uncharacterized protein</fullName>
    </submittedName>
</protein>
<feature type="region of interest" description="Disordered" evidence="1">
    <location>
        <begin position="180"/>
        <end position="204"/>
    </location>
</feature>
<name>A0A4R0EL92_9GAMM</name>
<dbReference type="Proteomes" id="UP000291380">
    <property type="component" value="Unassembled WGS sequence"/>
</dbReference>
<feature type="compositionally biased region" description="Basic and acidic residues" evidence="1">
    <location>
        <begin position="185"/>
        <end position="204"/>
    </location>
</feature>
<gene>
    <name evidence="3" type="ORF">E0H85_12860</name>
</gene>
<accession>A0A4R0EL92</accession>